<feature type="transmembrane region" description="Helical" evidence="1">
    <location>
        <begin position="16"/>
        <end position="37"/>
    </location>
</feature>
<dbReference type="HOGENOM" id="CLU_3322905_0_0_2"/>
<dbReference type="Proteomes" id="UP000006794">
    <property type="component" value="Chromosome"/>
</dbReference>
<keyword evidence="1" id="KW-1133">Transmembrane helix</keyword>
<dbReference type="AlphaFoldDB" id="F8D3D9"/>
<organism evidence="2 3">
    <name type="scientific">Halopiger xanaduensis (strain DSM 18323 / JCM 14033 / SH-6)</name>
    <dbReference type="NCBI Taxonomy" id="797210"/>
    <lineage>
        <taxon>Archaea</taxon>
        <taxon>Methanobacteriati</taxon>
        <taxon>Methanobacteriota</taxon>
        <taxon>Stenosarchaea group</taxon>
        <taxon>Halobacteria</taxon>
        <taxon>Halobacteriales</taxon>
        <taxon>Natrialbaceae</taxon>
        <taxon>Halopiger</taxon>
    </lineage>
</organism>
<name>F8D3D9_HALXS</name>
<reference evidence="2 3" key="1">
    <citation type="journal article" date="2012" name="Stand. Genomic Sci.">
        <title>Complete genome sequence of Halopiger xanaduensis type strain (SH-6(T)).</title>
        <authorList>
            <person name="Anderson I."/>
            <person name="Tindall B.J."/>
            <person name="Rohde M."/>
            <person name="Lucas S."/>
            <person name="Han J."/>
            <person name="Lapidus A."/>
            <person name="Cheng J.F."/>
            <person name="Goodwin L."/>
            <person name="Pitluck S."/>
            <person name="Peters L."/>
            <person name="Pati A."/>
            <person name="Mikhailova N."/>
            <person name="Pagani I."/>
            <person name="Teshima H."/>
            <person name="Han C."/>
            <person name="Tapia R."/>
            <person name="Land M."/>
            <person name="Woyke T."/>
            <person name="Klenk H.P."/>
            <person name="Kyrpides N."/>
            <person name="Ivanova N."/>
        </authorList>
    </citation>
    <scope>NUCLEOTIDE SEQUENCE [LARGE SCALE GENOMIC DNA]</scope>
    <source>
        <strain evidence="3">DSM 18323 / JCM 14033 / SH-6</strain>
    </source>
</reference>
<accession>F8D3D9</accession>
<evidence type="ECO:0000313" key="3">
    <source>
        <dbReference type="Proteomes" id="UP000006794"/>
    </source>
</evidence>
<dbReference type="KEGG" id="hxa:Halxa_1533"/>
<gene>
    <name evidence="2" type="ordered locus">Halxa_1533</name>
</gene>
<dbReference type="EMBL" id="CP002839">
    <property type="protein sequence ID" value="AEH36165.1"/>
    <property type="molecule type" value="Genomic_DNA"/>
</dbReference>
<proteinExistence type="predicted"/>
<keyword evidence="1" id="KW-0472">Membrane</keyword>
<keyword evidence="1" id="KW-0812">Transmembrane</keyword>
<evidence type="ECO:0000256" key="1">
    <source>
        <dbReference type="SAM" id="Phobius"/>
    </source>
</evidence>
<sequence>MLLETQAVRMNKRNKIIAVLFALLTATSMIAMPAMALF</sequence>
<dbReference type="STRING" id="797210.Halxa_1533"/>
<keyword evidence="3" id="KW-1185">Reference proteome</keyword>
<evidence type="ECO:0000313" key="2">
    <source>
        <dbReference type="EMBL" id="AEH36165.1"/>
    </source>
</evidence>
<protein>
    <submittedName>
        <fullName evidence="2">Uncharacterized protein</fullName>
    </submittedName>
</protein>